<proteinExistence type="inferred from homology"/>
<evidence type="ECO:0000256" key="3">
    <source>
        <dbReference type="ARBA" id="ARBA00022603"/>
    </source>
</evidence>
<evidence type="ECO:0000256" key="7">
    <source>
        <dbReference type="ARBA" id="ARBA00030554"/>
    </source>
</evidence>
<evidence type="ECO:0000256" key="5">
    <source>
        <dbReference type="ARBA" id="ARBA00022691"/>
    </source>
</evidence>
<keyword evidence="12" id="KW-1185">Reference proteome</keyword>
<protein>
    <recommendedName>
        <fullName evidence="2">tRNA(Phe) 7-[(3-amino-3-carboxypropyl)-4-demethylwyosine(37)-N(4)]-methyltransferase</fullName>
        <ecNumber evidence="2">2.1.1.282</ecNumber>
    </recommendedName>
    <alternativeName>
        <fullName evidence="7">tRNA(Phe) 7-((3-amino-3-carboxypropyl)-4-demethylwyosine(37)-N(4))-methyltransferase</fullName>
    </alternativeName>
</protein>
<comment type="catalytic activity">
    <reaction evidence="8">
        <text>4-demethyl-7-[(3S)-3-amino-3-carboxypropyl]wyosine(37) in tRNA(Phe) + S-adenosyl-L-methionine = 7-[(3S)-3-amino-3-carboxypropyl]wyosine(37) in tRNA(Phe) + S-adenosyl-L-homocysteine + H(+)</text>
        <dbReference type="Rhea" id="RHEA:36635"/>
        <dbReference type="Rhea" id="RHEA-COMP:10378"/>
        <dbReference type="Rhea" id="RHEA-COMP:10379"/>
        <dbReference type="ChEBI" id="CHEBI:15378"/>
        <dbReference type="ChEBI" id="CHEBI:57856"/>
        <dbReference type="ChEBI" id="CHEBI:59789"/>
        <dbReference type="ChEBI" id="CHEBI:73543"/>
        <dbReference type="ChEBI" id="CHEBI:73550"/>
        <dbReference type="EC" id="2.1.1.282"/>
    </reaction>
</comment>
<dbReference type="GO" id="GO:0008168">
    <property type="term" value="F:methyltransferase activity"/>
    <property type="evidence" value="ECO:0007669"/>
    <property type="project" value="UniProtKB-KW"/>
</dbReference>
<dbReference type="GO" id="GO:0032259">
    <property type="term" value="P:methylation"/>
    <property type="evidence" value="ECO:0007669"/>
    <property type="project" value="UniProtKB-KW"/>
</dbReference>
<keyword evidence="4" id="KW-0808">Transferase</keyword>
<sequence length="321" mass="35064">MPSTFEKKKNSIVARLQVPDFQYSDLSPKGTMDVGIRPLVHNVNSKEGLVTTSSCAGRVSVFLEGTRKKDSSATAGGDGNISNKASVGHLSGRTSVGGKGPGGRWLYVSHDPIPLSPEVGGVSELTELFGLSPQVQEFSHSEDTRYVHFKFEPMILHVLAASLKHAQSVLSAALQAGFRESGAINITSNPDGVTHPMVAVRSMGLAFDSIIGYSHDSTDHILETPIFSSVGEQYLRSLVEIGNVRFQENARRIKRFAEALDVTHQSIMGIPKDQEWEDADTRRERKRAEGMKKRLALQERGLQNYPVEGSDSEEGTTLPIY</sequence>
<evidence type="ECO:0000256" key="6">
    <source>
        <dbReference type="ARBA" id="ARBA00022694"/>
    </source>
</evidence>
<feature type="domain" description="tRNA wybutosine-synthesizing protein" evidence="10">
    <location>
        <begin position="7"/>
        <end position="261"/>
    </location>
</feature>
<keyword evidence="3" id="KW-0489">Methyltransferase</keyword>
<name>A0A9P8RSG6_9PEZI</name>
<dbReference type="AlphaFoldDB" id="A0A9P8RSG6"/>
<evidence type="ECO:0000313" key="12">
    <source>
        <dbReference type="Proteomes" id="UP000750711"/>
    </source>
</evidence>
<feature type="region of interest" description="Disordered" evidence="9">
    <location>
        <begin position="272"/>
        <end position="321"/>
    </location>
</feature>
<evidence type="ECO:0000256" key="9">
    <source>
        <dbReference type="SAM" id="MobiDB-lite"/>
    </source>
</evidence>
<feature type="compositionally biased region" description="Basic and acidic residues" evidence="9">
    <location>
        <begin position="279"/>
        <end position="292"/>
    </location>
</feature>
<dbReference type="SUPFAM" id="SSF111278">
    <property type="entry name" value="SSo0622-like"/>
    <property type="match status" value="1"/>
</dbReference>
<accession>A0A9P8RSG6</accession>
<evidence type="ECO:0000313" key="11">
    <source>
        <dbReference type="EMBL" id="KAH0564975.1"/>
    </source>
</evidence>
<organism evidence="11 12">
    <name type="scientific">Trichoglossum hirsutum</name>
    <dbReference type="NCBI Taxonomy" id="265104"/>
    <lineage>
        <taxon>Eukaryota</taxon>
        <taxon>Fungi</taxon>
        <taxon>Dikarya</taxon>
        <taxon>Ascomycota</taxon>
        <taxon>Pezizomycotina</taxon>
        <taxon>Geoglossomycetes</taxon>
        <taxon>Geoglossales</taxon>
        <taxon>Geoglossaceae</taxon>
        <taxon>Trichoglossum</taxon>
    </lineage>
</organism>
<comment type="caution">
    <text evidence="11">The sequence shown here is derived from an EMBL/GenBank/DDBJ whole genome shotgun (WGS) entry which is preliminary data.</text>
</comment>
<keyword evidence="5" id="KW-0949">S-adenosyl-L-methionine</keyword>
<dbReference type="PANTHER" id="PTHR48418">
    <property type="entry name" value="TRNA WYBUTOSINE-SYNTHESIZING PROTEIN 3"/>
    <property type="match status" value="1"/>
</dbReference>
<evidence type="ECO:0000256" key="1">
    <source>
        <dbReference type="ARBA" id="ARBA00008569"/>
    </source>
</evidence>
<evidence type="ECO:0000256" key="4">
    <source>
        <dbReference type="ARBA" id="ARBA00022679"/>
    </source>
</evidence>
<dbReference type="Gene3D" id="3.30.1960.10">
    <property type="entry name" value="tRNA wybutosine-synthesizing-like"/>
    <property type="match status" value="1"/>
</dbReference>
<evidence type="ECO:0000256" key="2">
    <source>
        <dbReference type="ARBA" id="ARBA00012750"/>
    </source>
</evidence>
<keyword evidence="6" id="KW-0819">tRNA processing</keyword>
<dbReference type="Proteomes" id="UP000750711">
    <property type="component" value="Unassembled WGS sequence"/>
</dbReference>
<dbReference type="EC" id="2.1.1.282" evidence="2"/>
<evidence type="ECO:0000256" key="8">
    <source>
        <dbReference type="ARBA" id="ARBA00049202"/>
    </source>
</evidence>
<dbReference type="InterPro" id="IPR036602">
    <property type="entry name" value="tRNA_yW-synthesising-like_sf"/>
</dbReference>
<dbReference type="EMBL" id="JAGHQM010000153">
    <property type="protein sequence ID" value="KAH0564975.1"/>
    <property type="molecule type" value="Genomic_DNA"/>
</dbReference>
<reference evidence="11" key="1">
    <citation type="submission" date="2021-03" db="EMBL/GenBank/DDBJ databases">
        <title>Comparative genomics and phylogenomic investigation of the class Geoglossomycetes provide insights into ecological specialization and systematics.</title>
        <authorList>
            <person name="Melie T."/>
            <person name="Pirro S."/>
            <person name="Miller A.N."/>
            <person name="Quandt A."/>
        </authorList>
    </citation>
    <scope>NUCLEOTIDE SEQUENCE</scope>
    <source>
        <strain evidence="11">CAQ_001_2017</strain>
    </source>
</reference>
<comment type="similarity">
    <text evidence="1">Belongs to the TYW3 family.</text>
</comment>
<dbReference type="Pfam" id="PF02676">
    <property type="entry name" value="TYW3"/>
    <property type="match status" value="1"/>
</dbReference>
<feature type="region of interest" description="Disordered" evidence="9">
    <location>
        <begin position="67"/>
        <end position="97"/>
    </location>
</feature>
<evidence type="ECO:0000259" key="10">
    <source>
        <dbReference type="Pfam" id="PF02676"/>
    </source>
</evidence>
<gene>
    <name evidence="11" type="ORF">GP486_001638</name>
</gene>
<dbReference type="PANTHER" id="PTHR48418:SF1">
    <property type="entry name" value="TRNA WYBUTOSINE-SYNTHESIZING PROTEIN 3"/>
    <property type="match status" value="1"/>
</dbReference>
<dbReference type="InterPro" id="IPR003827">
    <property type="entry name" value="tRNA_yW-synthesising"/>
</dbReference>
<dbReference type="GO" id="GO:0008033">
    <property type="term" value="P:tRNA processing"/>
    <property type="evidence" value="ECO:0007669"/>
    <property type="project" value="UniProtKB-KW"/>
</dbReference>